<feature type="domain" description="Pyrrolo-quinoline quinone repeat" evidence="2">
    <location>
        <begin position="316"/>
        <end position="447"/>
    </location>
</feature>
<dbReference type="InterPro" id="IPR018391">
    <property type="entry name" value="PQQ_b-propeller_rpt"/>
</dbReference>
<dbReference type="SMART" id="SM00564">
    <property type="entry name" value="PQQ"/>
    <property type="match status" value="8"/>
</dbReference>
<dbReference type="AlphaFoldDB" id="A0A550JAJ4"/>
<dbReference type="OrthoDB" id="5401272at2"/>
<reference evidence="3 4" key="1">
    <citation type="submission" date="2019-07" db="EMBL/GenBank/DDBJ databases">
        <title>Insights of Desulfuromonas acetexigens electromicrobiology.</title>
        <authorList>
            <person name="Katuri K."/>
            <person name="Sapireddy V."/>
            <person name="Shaw D.R."/>
            <person name="Saikaly P."/>
        </authorList>
    </citation>
    <scope>NUCLEOTIDE SEQUENCE [LARGE SCALE GENOMIC DNA]</scope>
    <source>
        <strain evidence="3 4">2873</strain>
    </source>
</reference>
<comment type="caution">
    <text evidence="3">The sequence shown here is derived from an EMBL/GenBank/DDBJ whole genome shotgun (WGS) entry which is preliminary data.</text>
</comment>
<dbReference type="InterPro" id="IPR002372">
    <property type="entry name" value="PQQ_rpt_dom"/>
</dbReference>
<dbReference type="InterPro" id="IPR039448">
    <property type="entry name" value="Beta_helix"/>
</dbReference>
<dbReference type="Pfam" id="PF13360">
    <property type="entry name" value="PQQ_2"/>
    <property type="match status" value="2"/>
</dbReference>
<dbReference type="PANTHER" id="PTHR34512:SF30">
    <property type="entry name" value="OUTER MEMBRANE PROTEIN ASSEMBLY FACTOR BAMB"/>
    <property type="match status" value="1"/>
</dbReference>
<dbReference type="InterPro" id="IPR012334">
    <property type="entry name" value="Pectin_lyas_fold"/>
</dbReference>
<feature type="domain" description="Pyrrolo-quinoline quinone repeat" evidence="2">
    <location>
        <begin position="466"/>
        <end position="563"/>
    </location>
</feature>
<feature type="domain" description="Right handed beta helix" evidence="1">
    <location>
        <begin position="144"/>
        <end position="248"/>
    </location>
</feature>
<proteinExistence type="predicted"/>
<evidence type="ECO:0000313" key="3">
    <source>
        <dbReference type="EMBL" id="TRO80236.1"/>
    </source>
</evidence>
<organism evidence="3 4">
    <name type="scientific">Trichloromonas acetexigens</name>
    <dbReference type="NCBI Taxonomy" id="38815"/>
    <lineage>
        <taxon>Bacteria</taxon>
        <taxon>Pseudomonadati</taxon>
        <taxon>Thermodesulfobacteriota</taxon>
        <taxon>Desulfuromonadia</taxon>
        <taxon>Desulfuromonadales</taxon>
        <taxon>Trichloromonadaceae</taxon>
        <taxon>Trichloromonas</taxon>
    </lineage>
</organism>
<name>A0A550JAJ4_9BACT</name>
<gene>
    <name evidence="3" type="ORF">FL622_11410</name>
</gene>
<dbReference type="SUPFAM" id="SSF50998">
    <property type="entry name" value="Quinoprotein alcohol dehydrogenase-like"/>
    <property type="match status" value="2"/>
</dbReference>
<dbReference type="Pfam" id="PF13229">
    <property type="entry name" value="Beta_helix"/>
    <property type="match status" value="1"/>
</dbReference>
<evidence type="ECO:0000259" key="2">
    <source>
        <dbReference type="Pfam" id="PF13360"/>
    </source>
</evidence>
<dbReference type="Gene3D" id="2.40.128.630">
    <property type="match status" value="1"/>
</dbReference>
<dbReference type="Proteomes" id="UP000317155">
    <property type="component" value="Unassembled WGS sequence"/>
</dbReference>
<dbReference type="Gene3D" id="2.160.20.10">
    <property type="entry name" value="Single-stranded right-handed beta-helix, Pectin lyase-like"/>
    <property type="match status" value="1"/>
</dbReference>
<protein>
    <submittedName>
        <fullName evidence="3">PQQ-binding-like beta-propeller repeat protein</fullName>
    </submittedName>
</protein>
<accession>A0A550JAJ4</accession>
<evidence type="ECO:0000259" key="1">
    <source>
        <dbReference type="Pfam" id="PF13229"/>
    </source>
</evidence>
<dbReference type="PANTHER" id="PTHR34512">
    <property type="entry name" value="CELL SURFACE PROTEIN"/>
    <property type="match status" value="1"/>
</dbReference>
<dbReference type="Gene3D" id="2.130.10.10">
    <property type="entry name" value="YVTN repeat-like/Quinoprotein amine dehydrogenase"/>
    <property type="match status" value="2"/>
</dbReference>
<keyword evidence="4" id="KW-1185">Reference proteome</keyword>
<dbReference type="InterPro" id="IPR011047">
    <property type="entry name" value="Quinoprotein_ADH-like_sf"/>
</dbReference>
<dbReference type="SUPFAM" id="SSF51126">
    <property type="entry name" value="Pectin lyase-like"/>
    <property type="match status" value="1"/>
</dbReference>
<evidence type="ECO:0000313" key="4">
    <source>
        <dbReference type="Proteomes" id="UP000317155"/>
    </source>
</evidence>
<dbReference type="InterPro" id="IPR015943">
    <property type="entry name" value="WD40/YVTN_repeat-like_dom_sf"/>
</dbReference>
<dbReference type="InterPro" id="IPR011050">
    <property type="entry name" value="Pectin_lyase_fold/virulence"/>
</dbReference>
<dbReference type="EMBL" id="VJVV01000008">
    <property type="protein sequence ID" value="TRO80236.1"/>
    <property type="molecule type" value="Genomic_DNA"/>
</dbReference>
<sequence>MTPSFLMNFRPPVPCCRRFSASFREVSVRLLLLLILLFGACAPQSRPPHSPPPQVFANLEIHQDTEWCGSVVIDGSVKVFKGATLRIQPGTDIAFVRRDDDRDGLGDGVLIVEGRLLAEGTSAAPIRFRSAAAAPQPGDWLEIRVDFSRETVLRHCEIAHSAYTLHAHFTKGRVEDCVIRHNIDGSRLGQARFVFAHNLIEHNEGKGINFRNSTVEITRNIIRHNGSGIFLFENDRALDIRHNNFYGNLENFRLGDFYTGDVHLPDNWWGTADPEEAAQTIYDRKQDPAIGTVTLVPAPAWIEGTGPRDALIFKETWTLETGGFVDAPVVQDGDELYVGGWDGTLYALDSRGNLRWRQDLGEVIDGGAALDGENVYVQTWGRQVVALDRDHGQVRWRFDYPPSTADDHRQGGLTRVGDLLLVPAWNGALYALAAKSGELRWVREIGRPLRCAPAVAGERLYVASGDGTLAAVGLDGTLLWRVNHGSPLLATPALAEGGPLVVERAGRLSAYDADGHLRWRRELGEPCYYAAPLVADGAVYLATAGGTLWKLNAVTGTVIWRRAGLGPVYATPTLHDGRLLVGDNDGVLHLIGVDSGEEVANWTVGGAIQSPPLVVGDQVIFGARDGRVHGVRLERAEATVGR</sequence>